<dbReference type="EMBL" id="BLLF01000228">
    <property type="protein sequence ID" value="GFH09361.1"/>
    <property type="molecule type" value="Genomic_DNA"/>
</dbReference>
<organism evidence="4 5">
    <name type="scientific">Haematococcus lacustris</name>
    <name type="common">Green alga</name>
    <name type="synonym">Haematococcus pluvialis</name>
    <dbReference type="NCBI Taxonomy" id="44745"/>
    <lineage>
        <taxon>Eukaryota</taxon>
        <taxon>Viridiplantae</taxon>
        <taxon>Chlorophyta</taxon>
        <taxon>core chlorophytes</taxon>
        <taxon>Chlorophyceae</taxon>
        <taxon>CS clade</taxon>
        <taxon>Chlamydomonadales</taxon>
        <taxon>Haematococcaceae</taxon>
        <taxon>Haematococcus</taxon>
    </lineage>
</organism>
<evidence type="ECO:0000256" key="1">
    <source>
        <dbReference type="ARBA" id="ARBA00004123"/>
    </source>
</evidence>
<sequence>MTSQDLRRNDLRRQRINEEAYVAVLKAVMLRSLNQDSDMRTRMLLAKLRSELAIPNEQHSALMRFFLDHKATGALEPL</sequence>
<dbReference type="PROSITE" id="PS51138">
    <property type="entry name" value="ENT"/>
    <property type="match status" value="1"/>
</dbReference>
<dbReference type="GO" id="GO:0005634">
    <property type="term" value="C:nucleus"/>
    <property type="evidence" value="ECO:0007669"/>
    <property type="project" value="UniProtKB-SubCell"/>
</dbReference>
<dbReference type="AlphaFoldDB" id="A0A699YIQ1"/>
<proteinExistence type="predicted"/>
<dbReference type="InterPro" id="IPR005491">
    <property type="entry name" value="ENT_dom"/>
</dbReference>
<feature type="domain" description="ENT" evidence="3">
    <location>
        <begin position="9"/>
        <end position="78"/>
    </location>
</feature>
<dbReference type="Gene3D" id="1.10.1240.40">
    <property type="entry name" value="ENT domain"/>
    <property type="match status" value="1"/>
</dbReference>
<evidence type="ECO:0000313" key="5">
    <source>
        <dbReference type="Proteomes" id="UP000485058"/>
    </source>
</evidence>
<evidence type="ECO:0000313" key="4">
    <source>
        <dbReference type="EMBL" id="GFH09361.1"/>
    </source>
</evidence>
<keyword evidence="5" id="KW-1185">Reference proteome</keyword>
<keyword evidence="2" id="KW-0539">Nucleus</keyword>
<name>A0A699YIQ1_HAELA</name>
<dbReference type="InterPro" id="IPR036142">
    <property type="entry name" value="ENT_dom-like_sf"/>
</dbReference>
<dbReference type="Proteomes" id="UP000485058">
    <property type="component" value="Unassembled WGS sequence"/>
</dbReference>
<accession>A0A699YIQ1</accession>
<gene>
    <name evidence="4" type="ORF">HaLaN_04483</name>
</gene>
<dbReference type="SUPFAM" id="SSF158639">
    <property type="entry name" value="ENT-like"/>
    <property type="match status" value="1"/>
</dbReference>
<comment type="subcellular location">
    <subcellularLocation>
        <location evidence="1">Nucleus</location>
    </subcellularLocation>
</comment>
<evidence type="ECO:0000259" key="3">
    <source>
        <dbReference type="PROSITE" id="PS51138"/>
    </source>
</evidence>
<reference evidence="4 5" key="1">
    <citation type="submission" date="2020-02" db="EMBL/GenBank/DDBJ databases">
        <title>Draft genome sequence of Haematococcus lacustris strain NIES-144.</title>
        <authorList>
            <person name="Morimoto D."/>
            <person name="Nakagawa S."/>
            <person name="Yoshida T."/>
            <person name="Sawayama S."/>
        </authorList>
    </citation>
    <scope>NUCLEOTIDE SEQUENCE [LARGE SCALE GENOMIC DNA]</scope>
    <source>
        <strain evidence="4 5">NIES-144</strain>
    </source>
</reference>
<protein>
    <submittedName>
        <fullName evidence="4">ENT domain</fullName>
    </submittedName>
</protein>
<evidence type="ECO:0000256" key="2">
    <source>
        <dbReference type="ARBA" id="ARBA00023242"/>
    </source>
</evidence>
<comment type="caution">
    <text evidence="4">The sequence shown here is derived from an EMBL/GenBank/DDBJ whole genome shotgun (WGS) entry which is preliminary data.</text>
</comment>